<comment type="caution">
    <text evidence="2">The sequence shown here is derived from an EMBL/GenBank/DDBJ whole genome shotgun (WGS) entry which is preliminary data.</text>
</comment>
<proteinExistence type="predicted"/>
<name>A0AAE0A6R8_9ROSI</name>
<protein>
    <submittedName>
        <fullName evidence="2">Uncharacterized protein</fullName>
    </submittedName>
</protein>
<evidence type="ECO:0000313" key="3">
    <source>
        <dbReference type="Proteomes" id="UP001281410"/>
    </source>
</evidence>
<evidence type="ECO:0000313" key="2">
    <source>
        <dbReference type="EMBL" id="KAK3204714.1"/>
    </source>
</evidence>
<dbReference type="AlphaFoldDB" id="A0AAE0A6R8"/>
<organism evidence="2 3">
    <name type="scientific">Dipteronia sinensis</name>
    <dbReference type="NCBI Taxonomy" id="43782"/>
    <lineage>
        <taxon>Eukaryota</taxon>
        <taxon>Viridiplantae</taxon>
        <taxon>Streptophyta</taxon>
        <taxon>Embryophyta</taxon>
        <taxon>Tracheophyta</taxon>
        <taxon>Spermatophyta</taxon>
        <taxon>Magnoliopsida</taxon>
        <taxon>eudicotyledons</taxon>
        <taxon>Gunneridae</taxon>
        <taxon>Pentapetalae</taxon>
        <taxon>rosids</taxon>
        <taxon>malvids</taxon>
        <taxon>Sapindales</taxon>
        <taxon>Sapindaceae</taxon>
        <taxon>Hippocastanoideae</taxon>
        <taxon>Acereae</taxon>
        <taxon>Dipteronia</taxon>
    </lineage>
</organism>
<evidence type="ECO:0000256" key="1">
    <source>
        <dbReference type="SAM" id="MobiDB-lite"/>
    </source>
</evidence>
<dbReference type="EMBL" id="JANJYJ010000006">
    <property type="protein sequence ID" value="KAK3204714.1"/>
    <property type="molecule type" value="Genomic_DNA"/>
</dbReference>
<sequence length="224" mass="25370">MEVQRQLKIDYLRAILVEADSGTLIPDAIGKFISFRCIPMRDDGIVEEPRTCLHGAGTCLAYPPNYQGSDKHNVSPNGTRPTPPANDHNNIGQRNVLQMALPHLQPLITTTIHKMALPHLQPLITTMIHKMALPHLQPLIATQRYLDVYRALAFSFLQAMVVNYGPVWDCFPNCFWSQKCFRSWSGVFGKNYGKCFWSLLAFPAAEIEKLQIDAFRNQHPGKQK</sequence>
<accession>A0AAE0A6R8</accession>
<gene>
    <name evidence="2" type="ORF">Dsin_018760</name>
</gene>
<dbReference type="Proteomes" id="UP001281410">
    <property type="component" value="Unassembled WGS sequence"/>
</dbReference>
<feature type="region of interest" description="Disordered" evidence="1">
    <location>
        <begin position="70"/>
        <end position="91"/>
    </location>
</feature>
<keyword evidence="3" id="KW-1185">Reference proteome</keyword>
<reference evidence="2" key="1">
    <citation type="journal article" date="2023" name="Plant J.">
        <title>Genome sequences and population genomics provide insights into the demographic history, inbreeding, and mutation load of two 'living fossil' tree species of Dipteronia.</title>
        <authorList>
            <person name="Feng Y."/>
            <person name="Comes H.P."/>
            <person name="Chen J."/>
            <person name="Zhu S."/>
            <person name="Lu R."/>
            <person name="Zhang X."/>
            <person name="Li P."/>
            <person name="Qiu J."/>
            <person name="Olsen K.M."/>
            <person name="Qiu Y."/>
        </authorList>
    </citation>
    <scope>NUCLEOTIDE SEQUENCE</scope>
    <source>
        <strain evidence="2">NBL</strain>
    </source>
</reference>